<gene>
    <name evidence="1" type="ORF">MNBD_DELTA03-1380</name>
</gene>
<reference evidence="1" key="1">
    <citation type="submission" date="2018-06" db="EMBL/GenBank/DDBJ databases">
        <authorList>
            <person name="Zhirakovskaya E."/>
        </authorList>
    </citation>
    <scope>NUCLEOTIDE SEQUENCE</scope>
</reference>
<evidence type="ECO:0000313" key="1">
    <source>
        <dbReference type="EMBL" id="VAW33209.1"/>
    </source>
</evidence>
<dbReference type="EMBL" id="UOEX01000023">
    <property type="protein sequence ID" value="VAW33209.1"/>
    <property type="molecule type" value="Genomic_DNA"/>
</dbReference>
<sequence>MKINNITDAEEFIDSLTDKRPAVAGMMLAKAIESLELGQMYYEQNDNERGIRRLAGCLRILKDYQ</sequence>
<protein>
    <submittedName>
        <fullName evidence="1">Uncharacterized protein</fullName>
    </submittedName>
</protein>
<dbReference type="AlphaFoldDB" id="A0A3B0V8K9"/>
<name>A0A3B0V8K9_9ZZZZ</name>
<proteinExistence type="predicted"/>
<organism evidence="1">
    <name type="scientific">hydrothermal vent metagenome</name>
    <dbReference type="NCBI Taxonomy" id="652676"/>
    <lineage>
        <taxon>unclassified sequences</taxon>
        <taxon>metagenomes</taxon>
        <taxon>ecological metagenomes</taxon>
    </lineage>
</organism>
<accession>A0A3B0V8K9</accession>